<evidence type="ECO:0000313" key="2">
    <source>
        <dbReference type="Proteomes" id="UP000254640"/>
    </source>
</evidence>
<keyword evidence="2" id="KW-1185">Reference proteome</keyword>
<accession>A0A379AFW2</accession>
<proteinExistence type="predicted"/>
<sequence length="106" mass="11726">MAVSGWIRAKRVSQKSAYPLFADAEKAEEGITGDGPSTTLMLTATSLPDVQAGSVVLYRKFQVGEIVKVTPRADAFDIAVHIQPEYRKLLTSESVFWAEGWRTRQP</sequence>
<evidence type="ECO:0008006" key="3">
    <source>
        <dbReference type="Google" id="ProtNLM"/>
    </source>
</evidence>
<evidence type="ECO:0000313" key="1">
    <source>
        <dbReference type="EMBL" id="SUB16429.1"/>
    </source>
</evidence>
<dbReference type="Proteomes" id="UP000254640">
    <property type="component" value="Unassembled WGS sequence"/>
</dbReference>
<gene>
    <name evidence="1" type="ORF">NCTC9381_02336</name>
</gene>
<organism evidence="1 2">
    <name type="scientific">Enterobacter agglomerans</name>
    <name type="common">Erwinia herbicola</name>
    <name type="synonym">Pantoea agglomerans</name>
    <dbReference type="NCBI Taxonomy" id="549"/>
    <lineage>
        <taxon>Bacteria</taxon>
        <taxon>Pseudomonadati</taxon>
        <taxon>Pseudomonadota</taxon>
        <taxon>Gammaproteobacteria</taxon>
        <taxon>Enterobacterales</taxon>
        <taxon>Erwiniaceae</taxon>
        <taxon>Pantoea</taxon>
        <taxon>Pantoea agglomerans group</taxon>
    </lineage>
</organism>
<dbReference type="AlphaFoldDB" id="A0A379AFW2"/>
<dbReference type="EMBL" id="UGSO01000001">
    <property type="protein sequence ID" value="SUB16429.1"/>
    <property type="molecule type" value="Genomic_DNA"/>
</dbReference>
<name>A0A379AFW2_ENTAG</name>
<reference evidence="1 2" key="1">
    <citation type="submission" date="2018-06" db="EMBL/GenBank/DDBJ databases">
        <authorList>
            <consortium name="Pathogen Informatics"/>
            <person name="Doyle S."/>
        </authorList>
    </citation>
    <scope>NUCLEOTIDE SEQUENCE [LARGE SCALE GENOMIC DNA]</scope>
    <source>
        <strain evidence="1 2">NCTC9381</strain>
    </source>
</reference>
<protein>
    <recommendedName>
        <fullName evidence="3">Paraquat-inducible protein B</fullName>
    </recommendedName>
</protein>